<protein>
    <submittedName>
        <fullName evidence="2">Uncharacterized protein</fullName>
    </submittedName>
</protein>
<reference evidence="2 3" key="1">
    <citation type="journal article" date="2021" name="J. Hered.">
        <title>A chromosome-level genome assembly of the parasitoid wasp, Cotesia glomerata (Hymenoptera: Braconidae).</title>
        <authorList>
            <person name="Pinto B.J."/>
            <person name="Weis J.J."/>
            <person name="Gamble T."/>
            <person name="Ode P.J."/>
            <person name="Paul R."/>
            <person name="Zaspel J.M."/>
        </authorList>
    </citation>
    <scope>NUCLEOTIDE SEQUENCE [LARGE SCALE GENOMIC DNA]</scope>
    <source>
        <strain evidence="2">CgM1</strain>
    </source>
</reference>
<sequence length="97" mass="10810">MAGIDGKLLGPVGPQFLKLSSFSATHHSRRDILSELAFSDYRGLDQIAGRSLLVAGLMSKERREVVLIEEQNEDQGNAGCWIPVEEEPKDESRDEIR</sequence>
<accession>A0AAV7I894</accession>
<feature type="region of interest" description="Disordered" evidence="1">
    <location>
        <begin position="77"/>
        <end position="97"/>
    </location>
</feature>
<dbReference type="AlphaFoldDB" id="A0AAV7I894"/>
<keyword evidence="3" id="KW-1185">Reference proteome</keyword>
<evidence type="ECO:0000313" key="2">
    <source>
        <dbReference type="EMBL" id="KAH0548975.1"/>
    </source>
</evidence>
<proteinExistence type="predicted"/>
<evidence type="ECO:0000256" key="1">
    <source>
        <dbReference type="SAM" id="MobiDB-lite"/>
    </source>
</evidence>
<name>A0AAV7I894_COTGL</name>
<dbReference type="EMBL" id="JAHXZJ010001864">
    <property type="protein sequence ID" value="KAH0548975.1"/>
    <property type="molecule type" value="Genomic_DNA"/>
</dbReference>
<organism evidence="2 3">
    <name type="scientific">Cotesia glomerata</name>
    <name type="common">Lepidopteran parasitic wasp</name>
    <name type="synonym">Apanteles glomeratus</name>
    <dbReference type="NCBI Taxonomy" id="32391"/>
    <lineage>
        <taxon>Eukaryota</taxon>
        <taxon>Metazoa</taxon>
        <taxon>Ecdysozoa</taxon>
        <taxon>Arthropoda</taxon>
        <taxon>Hexapoda</taxon>
        <taxon>Insecta</taxon>
        <taxon>Pterygota</taxon>
        <taxon>Neoptera</taxon>
        <taxon>Endopterygota</taxon>
        <taxon>Hymenoptera</taxon>
        <taxon>Apocrita</taxon>
        <taxon>Ichneumonoidea</taxon>
        <taxon>Braconidae</taxon>
        <taxon>Microgastrinae</taxon>
        <taxon>Cotesia</taxon>
    </lineage>
</organism>
<comment type="caution">
    <text evidence="2">The sequence shown here is derived from an EMBL/GenBank/DDBJ whole genome shotgun (WGS) entry which is preliminary data.</text>
</comment>
<gene>
    <name evidence="2" type="ORF">KQX54_004854</name>
</gene>
<dbReference type="Proteomes" id="UP000826195">
    <property type="component" value="Unassembled WGS sequence"/>
</dbReference>
<evidence type="ECO:0000313" key="3">
    <source>
        <dbReference type="Proteomes" id="UP000826195"/>
    </source>
</evidence>